<accession>A0A3B0CTD2</accession>
<dbReference type="RefSeq" id="WP_120745659.1">
    <property type="nucleotide sequence ID" value="NZ_RBAH01000001.1"/>
</dbReference>
<dbReference type="OrthoDB" id="9797083at2"/>
<comment type="caution">
    <text evidence="9">The sequence shown here is derived from an EMBL/GenBank/DDBJ whole genome shotgun (WGS) entry which is preliminary data.</text>
</comment>
<reference evidence="9 10" key="1">
    <citation type="journal article" date="2007" name="Int. J. Syst. Evol. Microbiol.">
        <title>Paenibacillus ginsengarvi sp. nov., isolated from soil from ginseng cultivation.</title>
        <authorList>
            <person name="Yoon M.H."/>
            <person name="Ten L.N."/>
            <person name="Im W.T."/>
        </authorList>
    </citation>
    <scope>NUCLEOTIDE SEQUENCE [LARGE SCALE GENOMIC DNA]</scope>
    <source>
        <strain evidence="9 10">KCTC 13059</strain>
    </source>
</reference>
<dbReference type="Gene3D" id="1.20.1440.120">
    <property type="entry name" value="Recombination protein O, C-terminal domain"/>
    <property type="match status" value="1"/>
</dbReference>
<dbReference type="InterPro" id="IPR012340">
    <property type="entry name" value="NA-bd_OB-fold"/>
</dbReference>
<dbReference type="InterPro" id="IPR037278">
    <property type="entry name" value="ARFGAP/RecO"/>
</dbReference>
<evidence type="ECO:0000256" key="2">
    <source>
        <dbReference type="ARBA" id="ARBA00021310"/>
    </source>
</evidence>
<dbReference type="PANTHER" id="PTHR33991">
    <property type="entry name" value="DNA REPAIR PROTEIN RECO"/>
    <property type="match status" value="1"/>
</dbReference>
<evidence type="ECO:0000313" key="10">
    <source>
        <dbReference type="Proteomes" id="UP000282311"/>
    </source>
</evidence>
<evidence type="ECO:0000313" key="9">
    <source>
        <dbReference type="EMBL" id="RKN86951.1"/>
    </source>
</evidence>
<dbReference type="Pfam" id="PF02565">
    <property type="entry name" value="RecO_C"/>
    <property type="match status" value="1"/>
</dbReference>
<evidence type="ECO:0000256" key="4">
    <source>
        <dbReference type="ARBA" id="ARBA00023172"/>
    </source>
</evidence>
<sequence length="248" mass="27889">MIVRVEGIVIRSIDYGEGNKILTVFSKEAGKISMMARGAKKVKSRHAAIAQLFTYGEFICYKSGSMGTLNNGDIWNAYNRLKDDIHKTAYAAYLMELTDRMLGENERNAPLFEQLKASLDAIDEDKDPQIVTNIYELKMLSIAGYMPVFGECVSCGSKEGTMTVSISLGGTVCARCRHTDPGSIAVSETALKLLRLFLHMDIRRLGKTEVKETTKKQLKQIIRQFLDAHVEIKWKSRSFLDQMDKYGI</sequence>
<keyword evidence="4 7" id="KW-0233">DNA recombination</keyword>
<dbReference type="HAMAP" id="MF_00201">
    <property type="entry name" value="RecO"/>
    <property type="match status" value="1"/>
</dbReference>
<comment type="function">
    <text evidence="7">Involved in DNA repair and RecF pathway recombination.</text>
</comment>
<proteinExistence type="inferred from homology"/>
<gene>
    <name evidence="7 9" type="primary">recO</name>
    <name evidence="9" type="ORF">D7M11_03080</name>
</gene>
<dbReference type="InterPro" id="IPR042242">
    <property type="entry name" value="RecO_C"/>
</dbReference>
<dbReference type="SUPFAM" id="SSF57863">
    <property type="entry name" value="ArfGap/RecO-like zinc finger"/>
    <property type="match status" value="1"/>
</dbReference>
<evidence type="ECO:0000256" key="7">
    <source>
        <dbReference type="HAMAP-Rule" id="MF_00201"/>
    </source>
</evidence>
<evidence type="ECO:0000256" key="1">
    <source>
        <dbReference type="ARBA" id="ARBA00007452"/>
    </source>
</evidence>
<evidence type="ECO:0000259" key="8">
    <source>
        <dbReference type="Pfam" id="PF11967"/>
    </source>
</evidence>
<keyword evidence="3 7" id="KW-0227">DNA damage</keyword>
<evidence type="ECO:0000256" key="3">
    <source>
        <dbReference type="ARBA" id="ARBA00022763"/>
    </source>
</evidence>
<dbReference type="Gene3D" id="2.40.50.140">
    <property type="entry name" value="Nucleic acid-binding proteins"/>
    <property type="match status" value="1"/>
</dbReference>
<dbReference type="InterPro" id="IPR003717">
    <property type="entry name" value="RecO"/>
</dbReference>
<dbReference type="NCBIfam" id="TIGR00613">
    <property type="entry name" value="reco"/>
    <property type="match status" value="1"/>
</dbReference>
<dbReference type="InterPro" id="IPR022572">
    <property type="entry name" value="DNA_rep/recomb_RecO_N"/>
</dbReference>
<dbReference type="AlphaFoldDB" id="A0A3B0CTD2"/>
<feature type="domain" description="DNA replication/recombination mediator RecO N-terminal" evidence="8">
    <location>
        <begin position="1"/>
        <end position="77"/>
    </location>
</feature>
<dbReference type="GO" id="GO:0006302">
    <property type="term" value="P:double-strand break repair"/>
    <property type="evidence" value="ECO:0007669"/>
    <property type="project" value="TreeGrafter"/>
</dbReference>
<keyword evidence="5 7" id="KW-0234">DNA repair</keyword>
<name>A0A3B0CTD2_9BACL</name>
<evidence type="ECO:0000256" key="6">
    <source>
        <dbReference type="ARBA" id="ARBA00033409"/>
    </source>
</evidence>
<dbReference type="Pfam" id="PF11967">
    <property type="entry name" value="RecO_N"/>
    <property type="match status" value="1"/>
</dbReference>
<dbReference type="SUPFAM" id="SSF50249">
    <property type="entry name" value="Nucleic acid-binding proteins"/>
    <property type="match status" value="1"/>
</dbReference>
<dbReference type="GO" id="GO:0006310">
    <property type="term" value="P:DNA recombination"/>
    <property type="evidence" value="ECO:0007669"/>
    <property type="project" value="UniProtKB-UniRule"/>
</dbReference>
<dbReference type="EMBL" id="RBAH01000001">
    <property type="protein sequence ID" value="RKN86951.1"/>
    <property type="molecule type" value="Genomic_DNA"/>
</dbReference>
<protein>
    <recommendedName>
        <fullName evidence="2 7">DNA repair protein RecO</fullName>
    </recommendedName>
    <alternativeName>
        <fullName evidence="6 7">Recombination protein O</fullName>
    </alternativeName>
</protein>
<organism evidence="9 10">
    <name type="scientific">Paenibacillus ginsengarvi</name>
    <dbReference type="NCBI Taxonomy" id="400777"/>
    <lineage>
        <taxon>Bacteria</taxon>
        <taxon>Bacillati</taxon>
        <taxon>Bacillota</taxon>
        <taxon>Bacilli</taxon>
        <taxon>Bacillales</taxon>
        <taxon>Paenibacillaceae</taxon>
        <taxon>Paenibacillus</taxon>
    </lineage>
</organism>
<comment type="similarity">
    <text evidence="1 7">Belongs to the RecO family.</text>
</comment>
<dbReference type="PANTHER" id="PTHR33991:SF1">
    <property type="entry name" value="DNA REPAIR PROTEIN RECO"/>
    <property type="match status" value="1"/>
</dbReference>
<evidence type="ECO:0000256" key="5">
    <source>
        <dbReference type="ARBA" id="ARBA00023204"/>
    </source>
</evidence>
<dbReference type="GO" id="GO:0043590">
    <property type="term" value="C:bacterial nucleoid"/>
    <property type="evidence" value="ECO:0007669"/>
    <property type="project" value="TreeGrafter"/>
</dbReference>
<dbReference type="Proteomes" id="UP000282311">
    <property type="component" value="Unassembled WGS sequence"/>
</dbReference>
<keyword evidence="10" id="KW-1185">Reference proteome</keyword>